<proteinExistence type="predicted"/>
<evidence type="ECO:0000256" key="1">
    <source>
        <dbReference type="ARBA" id="ARBA00004496"/>
    </source>
</evidence>
<dbReference type="InterPro" id="IPR045875">
    <property type="entry name" value="NTF2"/>
</dbReference>
<dbReference type="CDD" id="cd00780">
    <property type="entry name" value="NTF2"/>
    <property type="match status" value="1"/>
</dbReference>
<comment type="subcellular location">
    <subcellularLocation>
        <location evidence="1">Cytoplasm</location>
    </subcellularLocation>
</comment>
<dbReference type="GO" id="GO:0044613">
    <property type="term" value="C:nuclear pore central transport channel"/>
    <property type="evidence" value="ECO:0000318"/>
    <property type="project" value="GO_Central"/>
</dbReference>
<dbReference type="FunCoup" id="A0A804NCB3">
    <property type="interactions" value="3152"/>
</dbReference>
<dbReference type="GO" id="GO:0005737">
    <property type="term" value="C:cytoplasm"/>
    <property type="evidence" value="ECO:0007669"/>
    <property type="project" value="UniProtKB-SubCell"/>
</dbReference>
<dbReference type="Proteomes" id="UP000007305">
    <property type="component" value="Chromosome 3"/>
</dbReference>
<dbReference type="KEGG" id="zma:103651127"/>
<keyword evidence="2" id="KW-0963">Cytoplasm</keyword>
<feature type="signal peptide" evidence="4">
    <location>
        <begin position="1"/>
        <end position="24"/>
    </location>
</feature>
<feature type="chain" id="PRO_5032919160" description="NTF2 domain-containing protein" evidence="4">
    <location>
        <begin position="25"/>
        <end position="247"/>
    </location>
</feature>
<dbReference type="FunFam" id="3.10.450.50:FF:000005">
    <property type="entry name" value="Nuclear transport factor 2"/>
    <property type="match status" value="1"/>
</dbReference>
<dbReference type="GeneID" id="103651127"/>
<dbReference type="InterPro" id="IPR032710">
    <property type="entry name" value="NTF2-like_dom_sf"/>
</dbReference>
<feature type="domain" description="NTF2" evidence="5">
    <location>
        <begin position="129"/>
        <end position="244"/>
    </location>
</feature>
<name>A0A804NCB3_MAIZE</name>
<dbReference type="InParanoid" id="A0A804NCB3"/>
<evidence type="ECO:0000256" key="2">
    <source>
        <dbReference type="ARBA" id="ARBA00022490"/>
    </source>
</evidence>
<evidence type="ECO:0000259" key="5">
    <source>
        <dbReference type="PROSITE" id="PS50177"/>
    </source>
</evidence>
<dbReference type="EnsemblPlants" id="Zm00001eb151160_T001">
    <property type="protein sequence ID" value="Zm00001eb151160_P001"/>
    <property type="gene ID" value="Zm00001eb151160"/>
</dbReference>
<evidence type="ECO:0000256" key="4">
    <source>
        <dbReference type="SAM" id="SignalP"/>
    </source>
</evidence>
<reference evidence="7" key="1">
    <citation type="submission" date="2015-12" db="EMBL/GenBank/DDBJ databases">
        <title>Update maize B73 reference genome by single molecule sequencing technologies.</title>
        <authorList>
            <consortium name="Maize Genome Sequencing Project"/>
            <person name="Ware D."/>
        </authorList>
    </citation>
    <scope>NUCLEOTIDE SEQUENCE [LARGE SCALE GENOMIC DNA]</scope>
    <source>
        <strain evidence="7">cv. B73</strain>
    </source>
</reference>
<evidence type="ECO:0000256" key="3">
    <source>
        <dbReference type="SAM" id="MobiDB-lite"/>
    </source>
</evidence>
<reference evidence="6" key="3">
    <citation type="submission" date="2021-05" db="UniProtKB">
        <authorList>
            <consortium name="EnsemblPlants"/>
        </authorList>
    </citation>
    <scope>IDENTIFICATION</scope>
    <source>
        <strain evidence="6">cv. B73</strain>
    </source>
</reference>
<evidence type="ECO:0000313" key="6">
    <source>
        <dbReference type="EnsemblPlants" id="Zm00001eb151160_P001"/>
    </source>
</evidence>
<dbReference type="SUPFAM" id="SSF54427">
    <property type="entry name" value="NTF2-like"/>
    <property type="match status" value="1"/>
</dbReference>
<organism evidence="6 7">
    <name type="scientific">Zea mays</name>
    <name type="common">Maize</name>
    <dbReference type="NCBI Taxonomy" id="4577"/>
    <lineage>
        <taxon>Eukaryota</taxon>
        <taxon>Viridiplantae</taxon>
        <taxon>Streptophyta</taxon>
        <taxon>Embryophyta</taxon>
        <taxon>Tracheophyta</taxon>
        <taxon>Spermatophyta</taxon>
        <taxon>Magnoliopsida</taxon>
        <taxon>Liliopsida</taxon>
        <taxon>Poales</taxon>
        <taxon>Poaceae</taxon>
        <taxon>PACMAD clade</taxon>
        <taxon>Panicoideae</taxon>
        <taxon>Andropogonodae</taxon>
        <taxon>Andropogoneae</taxon>
        <taxon>Tripsacinae</taxon>
        <taxon>Zea</taxon>
    </lineage>
</organism>
<keyword evidence="4" id="KW-0732">Signal</keyword>
<dbReference type="Pfam" id="PF02136">
    <property type="entry name" value="NTF2"/>
    <property type="match status" value="1"/>
</dbReference>
<feature type="region of interest" description="Disordered" evidence="3">
    <location>
        <begin position="71"/>
        <end position="123"/>
    </location>
</feature>
<reference evidence="6" key="2">
    <citation type="submission" date="2019-07" db="EMBL/GenBank/DDBJ databases">
        <authorList>
            <person name="Seetharam A."/>
            <person name="Woodhouse M."/>
            <person name="Cannon E."/>
        </authorList>
    </citation>
    <scope>NUCLEOTIDE SEQUENCE [LARGE SCALE GENOMIC DNA]</scope>
    <source>
        <strain evidence="6">cv. B73</strain>
    </source>
</reference>
<sequence>MQIKIHGFSCLLLLVVSSPKLVQKSEPHMWRHRHAPTHAHHHIPIWAFGLRQRKKEQSSFFPSAHERAQHRSRAYKYPPQASEVPACPEHDTRTPPPGTTTNRPIEAGRQSMDGQGNSGSAGAGDCDAVARAFVDYYYRTFDASRAALAVLYGQTSMLSFEGHAVAGAEEIGRKLAQLPLEQCRHAVCTLDSQPSPSFPGSVLVFVSGTLQLAGEEHQLRFSQMFQLVPNEQGSFFVQNDIFRLNYG</sequence>
<dbReference type="GO" id="GO:0006913">
    <property type="term" value="P:nucleocytoplasmic transport"/>
    <property type="evidence" value="ECO:0000318"/>
    <property type="project" value="GO_Central"/>
</dbReference>
<evidence type="ECO:0000313" key="7">
    <source>
        <dbReference type="Proteomes" id="UP000007305"/>
    </source>
</evidence>
<dbReference type="Gramene" id="Zm00001eb151160_T001">
    <property type="protein sequence ID" value="Zm00001eb151160_P001"/>
    <property type="gene ID" value="Zm00001eb151160"/>
</dbReference>
<keyword evidence="7" id="KW-1185">Reference proteome</keyword>
<dbReference type="OrthoDB" id="6507044at2759"/>
<accession>A0A804NCB3</accession>
<dbReference type="PROSITE" id="PS50177">
    <property type="entry name" value="NTF2_DOMAIN"/>
    <property type="match status" value="1"/>
</dbReference>
<dbReference type="AlphaFoldDB" id="A0A804NCB3"/>
<dbReference type="Gene3D" id="3.10.450.50">
    <property type="match status" value="1"/>
</dbReference>
<dbReference type="InterPro" id="IPR002075">
    <property type="entry name" value="NTF2_dom"/>
</dbReference>
<dbReference type="InterPro" id="IPR018222">
    <property type="entry name" value="Nuclear_transport_factor_2_euk"/>
</dbReference>
<dbReference type="PANTHER" id="PTHR12612">
    <property type="entry name" value="NUCLEAR TRANSPORT FACTOR 2"/>
    <property type="match status" value="1"/>
</dbReference>
<protein>
    <recommendedName>
        <fullName evidence="5">NTF2 domain-containing protein</fullName>
    </recommendedName>
</protein>
<dbReference type="GO" id="GO:0006606">
    <property type="term" value="P:protein import into nucleus"/>
    <property type="evidence" value="ECO:0007669"/>
    <property type="project" value="UniProtKB-ARBA"/>
</dbReference>